<protein>
    <submittedName>
        <fullName evidence="2">Uncharacterized protein</fullName>
    </submittedName>
</protein>
<proteinExistence type="predicted"/>
<comment type="caution">
    <text evidence="2">The sequence shown here is derived from an EMBL/GenBank/DDBJ whole genome shotgun (WGS) entry which is preliminary data.</text>
</comment>
<accession>A0ABR8P7P3</accession>
<evidence type="ECO:0000256" key="1">
    <source>
        <dbReference type="SAM" id="Phobius"/>
    </source>
</evidence>
<organism evidence="2 3">
    <name type="scientific">Limosilactobacillus walteri</name>
    <dbReference type="NCBI Taxonomy" id="2268022"/>
    <lineage>
        <taxon>Bacteria</taxon>
        <taxon>Bacillati</taxon>
        <taxon>Bacillota</taxon>
        <taxon>Bacilli</taxon>
        <taxon>Lactobacillales</taxon>
        <taxon>Lactobacillaceae</taxon>
        <taxon>Limosilactobacillus</taxon>
    </lineage>
</organism>
<evidence type="ECO:0000313" key="3">
    <source>
        <dbReference type="Proteomes" id="UP000704341"/>
    </source>
</evidence>
<keyword evidence="3" id="KW-1185">Reference proteome</keyword>
<keyword evidence="1" id="KW-0472">Membrane</keyword>
<evidence type="ECO:0000313" key="2">
    <source>
        <dbReference type="EMBL" id="MBD5806755.1"/>
    </source>
</evidence>
<keyword evidence="1" id="KW-1133">Transmembrane helix</keyword>
<sequence length="63" mass="7219">MTTSMIHSRSMLAKVIAESPSPFIITIFETNVINILILVINYFMEESLGLTKRWFGSEKFSFS</sequence>
<name>A0ABR8P7P3_9LACO</name>
<dbReference type="Proteomes" id="UP000704341">
    <property type="component" value="Unassembled WGS sequence"/>
</dbReference>
<feature type="transmembrane region" description="Helical" evidence="1">
    <location>
        <begin position="21"/>
        <end position="44"/>
    </location>
</feature>
<reference evidence="2 3" key="1">
    <citation type="submission" date="2018-07" db="EMBL/GenBank/DDBJ databases">
        <title>Phylogenomic Insights into understanding Host Adaptation of Lactobacillus reuteri by a novel species, Lactobacillus spp. M31.</title>
        <authorList>
            <person name="Sharma S."/>
            <person name="Patil P."/>
            <person name="Korpole S."/>
            <person name="Patil P.B."/>
        </authorList>
    </citation>
    <scope>NUCLEOTIDE SEQUENCE [LARGE SCALE GENOMIC DNA]</scope>
    <source>
        <strain evidence="2 3">M31</strain>
    </source>
</reference>
<gene>
    <name evidence="2" type="ORF">DTK66_06460</name>
</gene>
<dbReference type="EMBL" id="QORN01000022">
    <property type="protein sequence ID" value="MBD5806755.1"/>
    <property type="molecule type" value="Genomic_DNA"/>
</dbReference>
<keyword evidence="1" id="KW-0812">Transmembrane</keyword>